<sequence>MDAIVWFTYVATVLVLMSTPGPSQLLMLSNSISYGLGRSMYTAAGDLTANFLQMIVASVGLASLVTRSETFFMVVKWAGVAYLVYLGARQILSSQPLHCGQEAAQRSVSSLYWQGFITSAANPKAVIFFAALFPQFINPQNDLLPQFIVLSITYLTLDGAFLFGYGRFADWVRGHLSFGSHGVINKICGSLLIGAAVMLGSRNIK</sequence>
<dbReference type="RefSeq" id="WP_127692911.1">
    <property type="nucleotide sequence ID" value="NZ_SACQ01000001.1"/>
</dbReference>
<evidence type="ECO:0000256" key="5">
    <source>
        <dbReference type="ARBA" id="ARBA00022989"/>
    </source>
</evidence>
<dbReference type="Pfam" id="PF01810">
    <property type="entry name" value="LysE"/>
    <property type="match status" value="1"/>
</dbReference>
<evidence type="ECO:0000313" key="9">
    <source>
        <dbReference type="Proteomes" id="UP000282818"/>
    </source>
</evidence>
<keyword evidence="3" id="KW-1003">Cell membrane</keyword>
<evidence type="ECO:0000313" key="8">
    <source>
        <dbReference type="EMBL" id="RVU32743.1"/>
    </source>
</evidence>
<accession>A0A437QEC5</accession>
<dbReference type="AlphaFoldDB" id="A0A437QEC5"/>
<gene>
    <name evidence="8" type="ORF">EOE65_03545</name>
</gene>
<dbReference type="PANTHER" id="PTHR30086">
    <property type="entry name" value="ARGININE EXPORTER PROTEIN ARGO"/>
    <property type="match status" value="1"/>
</dbReference>
<feature type="transmembrane region" description="Helical" evidence="7">
    <location>
        <begin position="183"/>
        <end position="201"/>
    </location>
</feature>
<feature type="transmembrane region" description="Helical" evidence="7">
    <location>
        <begin position="143"/>
        <end position="163"/>
    </location>
</feature>
<dbReference type="PANTHER" id="PTHR30086:SF14">
    <property type="entry name" value="HOMOSERINE_HOMOSERINE LACTONE EFFLUX PROTEIN"/>
    <property type="match status" value="1"/>
</dbReference>
<comment type="subcellular location">
    <subcellularLocation>
        <location evidence="1">Cell membrane</location>
        <topology evidence="1">Multi-pass membrane protein</topology>
    </subcellularLocation>
</comment>
<keyword evidence="9" id="KW-1185">Reference proteome</keyword>
<dbReference type="EMBL" id="SACQ01000001">
    <property type="protein sequence ID" value="RVU32743.1"/>
    <property type="molecule type" value="Genomic_DNA"/>
</dbReference>
<feature type="transmembrane region" description="Helical" evidence="7">
    <location>
        <begin position="40"/>
        <end position="65"/>
    </location>
</feature>
<evidence type="ECO:0000256" key="3">
    <source>
        <dbReference type="ARBA" id="ARBA00022475"/>
    </source>
</evidence>
<keyword evidence="6 7" id="KW-0472">Membrane</keyword>
<dbReference type="GO" id="GO:0042970">
    <property type="term" value="F:homoserine transmembrane transporter activity"/>
    <property type="evidence" value="ECO:0007669"/>
    <property type="project" value="TreeGrafter"/>
</dbReference>
<name>A0A437QEC5_9GAMM</name>
<feature type="transmembrane region" description="Helical" evidence="7">
    <location>
        <begin position="6"/>
        <end position="28"/>
    </location>
</feature>
<dbReference type="InterPro" id="IPR001123">
    <property type="entry name" value="LeuE-type"/>
</dbReference>
<evidence type="ECO:0000256" key="7">
    <source>
        <dbReference type="SAM" id="Phobius"/>
    </source>
</evidence>
<reference evidence="8 9" key="1">
    <citation type="submission" date="2019-01" db="EMBL/GenBank/DDBJ databases">
        <authorList>
            <person name="Chen W.-M."/>
        </authorList>
    </citation>
    <scope>NUCLEOTIDE SEQUENCE [LARGE SCALE GENOMIC DNA]</scope>
    <source>
        <strain evidence="8 9">HPM-16</strain>
    </source>
</reference>
<dbReference type="GO" id="GO:0005886">
    <property type="term" value="C:plasma membrane"/>
    <property type="evidence" value="ECO:0007669"/>
    <property type="project" value="UniProtKB-SubCell"/>
</dbReference>
<evidence type="ECO:0000256" key="4">
    <source>
        <dbReference type="ARBA" id="ARBA00022692"/>
    </source>
</evidence>
<dbReference type="PIRSF" id="PIRSF006324">
    <property type="entry name" value="LeuE"/>
    <property type="match status" value="1"/>
</dbReference>
<evidence type="ECO:0000256" key="1">
    <source>
        <dbReference type="ARBA" id="ARBA00004651"/>
    </source>
</evidence>
<protein>
    <submittedName>
        <fullName evidence="8">LysE family translocator</fullName>
    </submittedName>
</protein>
<evidence type="ECO:0000256" key="6">
    <source>
        <dbReference type="ARBA" id="ARBA00023136"/>
    </source>
</evidence>
<proteinExistence type="inferred from homology"/>
<keyword evidence="4 7" id="KW-0812">Transmembrane</keyword>
<dbReference type="Proteomes" id="UP000282818">
    <property type="component" value="Unassembled WGS sequence"/>
</dbReference>
<comment type="similarity">
    <text evidence="2">Belongs to the Rht family.</text>
</comment>
<organism evidence="8 9">
    <name type="scientific">Neptunomonas marina</name>
    <dbReference type="NCBI Taxonomy" id="1815562"/>
    <lineage>
        <taxon>Bacteria</taxon>
        <taxon>Pseudomonadati</taxon>
        <taxon>Pseudomonadota</taxon>
        <taxon>Gammaproteobacteria</taxon>
        <taxon>Oceanospirillales</taxon>
        <taxon>Oceanospirillaceae</taxon>
        <taxon>Neptunomonas</taxon>
    </lineage>
</organism>
<evidence type="ECO:0000256" key="2">
    <source>
        <dbReference type="ARBA" id="ARBA00007928"/>
    </source>
</evidence>
<keyword evidence="5 7" id="KW-1133">Transmembrane helix</keyword>
<comment type="caution">
    <text evidence="8">The sequence shown here is derived from an EMBL/GenBank/DDBJ whole genome shotgun (WGS) entry which is preliminary data.</text>
</comment>